<dbReference type="UniPathway" id="UPA00958"/>
<organism evidence="14 15">
    <name type="scientific">Legionella israelensis</name>
    <dbReference type="NCBI Taxonomy" id="454"/>
    <lineage>
        <taxon>Bacteria</taxon>
        <taxon>Pseudomonadati</taxon>
        <taxon>Pseudomonadota</taxon>
        <taxon>Gammaproteobacteria</taxon>
        <taxon>Legionellales</taxon>
        <taxon>Legionellaceae</taxon>
        <taxon>Legionella</taxon>
    </lineage>
</organism>
<dbReference type="FunFam" id="3.40.50.11720:FF:000001">
    <property type="entry name" value="3-deoxy-D-manno-octulosonic acid transferase"/>
    <property type="match status" value="1"/>
</dbReference>
<dbReference type="Pfam" id="PF04413">
    <property type="entry name" value="Glycos_transf_N"/>
    <property type="match status" value="1"/>
</dbReference>
<dbReference type="AlphaFoldDB" id="A0A0W0WNI9"/>
<evidence type="ECO:0000256" key="12">
    <source>
        <dbReference type="RuleBase" id="RU365103"/>
    </source>
</evidence>
<dbReference type="Proteomes" id="UP000054761">
    <property type="component" value="Unassembled WGS sequence"/>
</dbReference>
<evidence type="ECO:0000256" key="3">
    <source>
        <dbReference type="ARBA" id="ARBA00006380"/>
    </source>
</evidence>
<dbReference type="GO" id="GO:0005886">
    <property type="term" value="C:plasma membrane"/>
    <property type="evidence" value="ECO:0007669"/>
    <property type="project" value="UniProtKB-SubCell"/>
</dbReference>
<evidence type="ECO:0000256" key="2">
    <source>
        <dbReference type="ARBA" id="ARBA00004713"/>
    </source>
</evidence>
<dbReference type="GO" id="GO:0009244">
    <property type="term" value="P:lipopolysaccharide core region biosynthetic process"/>
    <property type="evidence" value="ECO:0007669"/>
    <property type="project" value="UniProtKB-UniRule"/>
</dbReference>
<evidence type="ECO:0000256" key="1">
    <source>
        <dbReference type="ARBA" id="ARBA00004388"/>
    </source>
</evidence>
<keyword evidence="12" id="KW-1003">Cell membrane</keyword>
<keyword evidence="15" id="KW-1185">Reference proteome</keyword>
<feature type="domain" description="3-deoxy-D-manno-octulosonic-acid transferase N-terminal" evidence="13">
    <location>
        <begin position="33"/>
        <end position="207"/>
    </location>
</feature>
<evidence type="ECO:0000256" key="4">
    <source>
        <dbReference type="ARBA" id="ARBA00012621"/>
    </source>
</evidence>
<dbReference type="PATRIC" id="fig|454.4.peg.280"/>
<evidence type="ECO:0000256" key="6">
    <source>
        <dbReference type="ARBA" id="ARBA00022679"/>
    </source>
</evidence>
<comment type="subcellular location">
    <subcellularLocation>
        <location evidence="1">Cell inner membrane</location>
        <topology evidence="1">Single-pass membrane protein</topology>
        <orientation evidence="1">Cytoplasmic side</orientation>
    </subcellularLocation>
    <subcellularLocation>
        <location evidence="12">Cell membrane</location>
    </subcellularLocation>
</comment>
<proteinExistence type="inferred from homology"/>
<evidence type="ECO:0000256" key="8">
    <source>
        <dbReference type="ARBA" id="ARBA00031445"/>
    </source>
</evidence>
<dbReference type="GO" id="GO:0043842">
    <property type="term" value="F:Kdo transferase activity"/>
    <property type="evidence" value="ECO:0007669"/>
    <property type="project" value="UniProtKB-EC"/>
</dbReference>
<dbReference type="PANTHER" id="PTHR42755:SF1">
    <property type="entry name" value="3-DEOXY-D-MANNO-OCTULOSONIC ACID TRANSFERASE, MITOCHONDRIAL-RELATED"/>
    <property type="match status" value="1"/>
</dbReference>
<comment type="function">
    <text evidence="12">Involved in lipopolysaccharide (LPS) biosynthesis. Catalyzes the transfer of 3-deoxy-D-manno-octulosonate (Kdo) residue(s) from CMP-Kdo to lipid IV(A), the tetraacyldisaccharide-1,4'-bisphosphate precursor of lipid A.</text>
</comment>
<evidence type="ECO:0000313" key="15">
    <source>
        <dbReference type="Proteomes" id="UP000054761"/>
    </source>
</evidence>
<comment type="caution">
    <text evidence="14">The sequence shown here is derived from an EMBL/GenBank/DDBJ whole genome shotgun (WGS) entry which is preliminary data.</text>
</comment>
<feature type="active site" description="Proton acceptor" evidence="10">
    <location>
        <position position="59"/>
    </location>
</feature>
<keyword evidence="6 12" id="KW-0808">Transferase</keyword>
<feature type="transmembrane region" description="Helical" evidence="12">
    <location>
        <begin position="6"/>
        <end position="22"/>
    </location>
</feature>
<dbReference type="EC" id="2.4.99.12" evidence="4 12"/>
<dbReference type="GO" id="GO:0009245">
    <property type="term" value="P:lipid A biosynthetic process"/>
    <property type="evidence" value="ECO:0007669"/>
    <property type="project" value="TreeGrafter"/>
</dbReference>
<evidence type="ECO:0000256" key="11">
    <source>
        <dbReference type="PIRSR" id="PIRSR639901-2"/>
    </source>
</evidence>
<keyword evidence="12" id="KW-0812">Transmembrane</keyword>
<dbReference type="RefSeq" id="WP_058500654.1">
    <property type="nucleotide sequence ID" value="NZ_CAAAJA010000004.1"/>
</dbReference>
<keyword evidence="12" id="KW-0448">Lipopolysaccharide biosynthesis</keyword>
<dbReference type="SUPFAM" id="SSF53756">
    <property type="entry name" value="UDP-Glycosyltransferase/glycogen phosphorylase"/>
    <property type="match status" value="1"/>
</dbReference>
<keyword evidence="12" id="KW-0472">Membrane</keyword>
<dbReference type="InterPro" id="IPR038107">
    <property type="entry name" value="Glycos_transf_N_sf"/>
</dbReference>
<dbReference type="InterPro" id="IPR039901">
    <property type="entry name" value="Kdotransferase"/>
</dbReference>
<dbReference type="EMBL" id="LNYH01000006">
    <property type="protein sequence ID" value="KTD33897.1"/>
    <property type="molecule type" value="Genomic_DNA"/>
</dbReference>
<evidence type="ECO:0000256" key="7">
    <source>
        <dbReference type="ARBA" id="ARBA00022968"/>
    </source>
</evidence>
<gene>
    <name evidence="14" type="ORF">Lisr_0265</name>
</gene>
<dbReference type="NCBIfam" id="NF004388">
    <property type="entry name" value="PRK05749.1-4"/>
    <property type="match status" value="1"/>
</dbReference>
<dbReference type="PANTHER" id="PTHR42755">
    <property type="entry name" value="3-DEOXY-MANNO-OCTULOSONATE CYTIDYLYLTRANSFERASE"/>
    <property type="match status" value="1"/>
</dbReference>
<evidence type="ECO:0000259" key="13">
    <source>
        <dbReference type="Pfam" id="PF04413"/>
    </source>
</evidence>
<accession>A0A0W0WNI9</accession>
<evidence type="ECO:0000256" key="10">
    <source>
        <dbReference type="PIRSR" id="PIRSR639901-1"/>
    </source>
</evidence>
<feature type="site" description="Transition state stabilizer" evidence="11">
    <location>
        <position position="205"/>
    </location>
</feature>
<dbReference type="Gene3D" id="3.40.50.11720">
    <property type="entry name" value="3-Deoxy-D-manno-octulosonic-acid transferase, N-terminal domain"/>
    <property type="match status" value="1"/>
</dbReference>
<dbReference type="STRING" id="454.Lisr_0265"/>
<dbReference type="FunFam" id="3.40.50.2000:FF:000032">
    <property type="entry name" value="3-deoxy-D-manno-octulosonic acid transferase"/>
    <property type="match status" value="1"/>
</dbReference>
<dbReference type="OrthoDB" id="9789797at2"/>
<comment type="pathway">
    <text evidence="2 12">Bacterial outer membrane biogenesis; LPS core biosynthesis.</text>
</comment>
<comment type="similarity">
    <text evidence="3">Belongs to the glycosyltransferase group 1 family. Glycosyltransferase 30 subfamily.</text>
</comment>
<keyword evidence="12" id="KW-1133">Transmembrane helix</keyword>
<keyword evidence="7" id="KW-0735">Signal-anchor</keyword>
<evidence type="ECO:0000256" key="9">
    <source>
        <dbReference type="ARBA" id="ARBA00049183"/>
    </source>
</evidence>
<evidence type="ECO:0000256" key="5">
    <source>
        <dbReference type="ARBA" id="ARBA00019077"/>
    </source>
</evidence>
<dbReference type="Gene3D" id="3.40.50.2000">
    <property type="entry name" value="Glycogen Phosphorylase B"/>
    <property type="match status" value="1"/>
</dbReference>
<dbReference type="InterPro" id="IPR007507">
    <property type="entry name" value="Glycos_transf_N"/>
</dbReference>
<protein>
    <recommendedName>
        <fullName evidence="5 12">3-deoxy-D-manno-octulosonic acid transferase</fullName>
        <shortName evidence="12">Kdo transferase</shortName>
        <ecNumber evidence="4 12">2.4.99.12</ecNumber>
    </recommendedName>
    <alternativeName>
        <fullName evidence="8 12">Lipid IV(A) 3-deoxy-D-manno-octulosonic acid transferase</fullName>
    </alternativeName>
</protein>
<sequence length="419" mass="48874">MRFIYSYLLYLLTPFLFVRLLWKSRQLPAYRKRIGERFMWSTPSTGEVDVWVHAVSLGEVIAVTPLVDAMLRKRWKVLLTTMTPTGSQRVLNQFEKKVYHQYLPYDLPAIQRHFFKRYKPRLGIIMETELWPNMIYEAHKMKIPLMLMNARLSRRSMQNYQKAAFFFKKVLNRFTAILTQSEDDALRFIHLGARKNIVHAVGNMKFDLQLSAIIADKYKALQHRWGSERTVVIAASTHDNEEALLLEQLPVLQQSIENVLLLIAPRHPERFRPVYQYSVQQGFNTGLRSESNSLSPQNEVIILDCLGELMVWYQLSHYAFVGGSFVEVGGHNVLEPIAVNVPVFTGPHVHNFKTICKDLMQAEAMIMIDHPEALVNQIIYLHENEVIRIRQIRNANHFLEKNKGSIERYLARIEQVLSR</sequence>
<name>A0A0W0WNI9_9GAMM</name>
<feature type="site" description="Transition state stabilizer" evidence="11">
    <location>
        <position position="127"/>
    </location>
</feature>
<reference evidence="14 15" key="1">
    <citation type="submission" date="2015-11" db="EMBL/GenBank/DDBJ databases">
        <title>Genomic analysis of 38 Legionella species identifies large and diverse effector repertoires.</title>
        <authorList>
            <person name="Burstein D."/>
            <person name="Amaro F."/>
            <person name="Zusman T."/>
            <person name="Lifshitz Z."/>
            <person name="Cohen O."/>
            <person name="Gilbert J.A."/>
            <person name="Pupko T."/>
            <person name="Shuman H.A."/>
            <person name="Segal G."/>
        </authorList>
    </citation>
    <scope>NUCLEOTIDE SEQUENCE [LARGE SCALE GENOMIC DNA]</scope>
    <source>
        <strain evidence="14 15">Bercovier 4</strain>
    </source>
</reference>
<comment type="catalytic activity">
    <reaction evidence="9 12">
        <text>lipid IVA (E. coli) + CMP-3-deoxy-beta-D-manno-octulosonate = alpha-Kdo-(2-&gt;6)-lipid IVA (E. coli) + CMP + H(+)</text>
        <dbReference type="Rhea" id="RHEA:28066"/>
        <dbReference type="ChEBI" id="CHEBI:15378"/>
        <dbReference type="ChEBI" id="CHEBI:58603"/>
        <dbReference type="ChEBI" id="CHEBI:60364"/>
        <dbReference type="ChEBI" id="CHEBI:60377"/>
        <dbReference type="ChEBI" id="CHEBI:85987"/>
        <dbReference type="EC" id="2.4.99.12"/>
    </reaction>
</comment>
<evidence type="ECO:0000313" key="14">
    <source>
        <dbReference type="EMBL" id="KTD33897.1"/>
    </source>
</evidence>